<dbReference type="RefSeq" id="WP_226393506.1">
    <property type="nucleotide sequence ID" value="NZ_JADCKB010000029.1"/>
</dbReference>
<evidence type="ECO:0000313" key="14">
    <source>
        <dbReference type="Proteomes" id="UP000806542"/>
    </source>
</evidence>
<sequence>MKQQDIFGVDSLHEECGIFGVYDNGDNLDVSRLTYYGLYALQHRGQESCGIAVNNRDENGKIQIVQYKDMGLLQEVFNELVLKELQGFAAVGHVRYATAGASRRENAQPLVSRYQKGSFALAHNGNLVNVAQIRKELEEQGAIFQTTNDSEIIAHLMAKERIRTNSTAEAVMKIMTEITGAYSMIIMTPQRMVVARDPQGFRPLCIGKIKNSWVFASETCALDSVNAQYVRDMEPGEVLVVDKEGLHSYRDMCGQKTSLCVFEYIYFARPDSVIDGESVHRARLNAGKFLAKESPVEADIVIGVPDSGLDAALGYSYESGIPYGVGFIKNRYIGRTFIQPTQAEREAALRIKLNAMRESIAGKRVIMVDDSIVRGTTCRRIVTLLREAGAKEVHVRISSPPFLNPCYFGTDIDNRDKLIACQLSVDEICERIGADSLAYLSIHAMQNLAPNCRLGCCDACFTGNYPVYVPEEDNR</sequence>
<evidence type="ECO:0000256" key="5">
    <source>
        <dbReference type="ARBA" id="ARBA00022755"/>
    </source>
</evidence>
<evidence type="ECO:0000256" key="4">
    <source>
        <dbReference type="ARBA" id="ARBA00022679"/>
    </source>
</evidence>
<dbReference type="InterPro" id="IPR017932">
    <property type="entry name" value="GATase_2_dom"/>
</dbReference>
<dbReference type="SUPFAM" id="SSF53271">
    <property type="entry name" value="PRTase-like"/>
    <property type="match status" value="1"/>
</dbReference>
<dbReference type="GO" id="GO:0004044">
    <property type="term" value="F:amidophosphoribosyltransferase activity"/>
    <property type="evidence" value="ECO:0007669"/>
    <property type="project" value="UniProtKB-UniRule"/>
</dbReference>
<proteinExistence type="inferred from homology"/>
<keyword evidence="7" id="KW-0004">4Fe-4S</keyword>
<name>A0A9D5M7H3_9FIRM</name>
<dbReference type="GO" id="GO:0051539">
    <property type="term" value="F:4 iron, 4 sulfur cluster binding"/>
    <property type="evidence" value="ECO:0007669"/>
    <property type="project" value="UniProtKB-KW"/>
</dbReference>
<feature type="binding site" evidence="7 11">
    <location>
        <position position="460"/>
    </location>
    <ligand>
        <name>[4Fe-4S] cluster</name>
        <dbReference type="ChEBI" id="CHEBI:49883"/>
    </ligand>
</feature>
<dbReference type="NCBIfam" id="TIGR01134">
    <property type="entry name" value="purF"/>
    <property type="match status" value="1"/>
</dbReference>
<evidence type="ECO:0000256" key="7">
    <source>
        <dbReference type="HAMAP-Rule" id="MF_01931"/>
    </source>
</evidence>
<comment type="catalytic activity">
    <reaction evidence="7 8">
        <text>5-phospho-beta-D-ribosylamine + L-glutamate + diphosphate = 5-phospho-alpha-D-ribose 1-diphosphate + L-glutamine + H2O</text>
        <dbReference type="Rhea" id="RHEA:14905"/>
        <dbReference type="ChEBI" id="CHEBI:15377"/>
        <dbReference type="ChEBI" id="CHEBI:29985"/>
        <dbReference type="ChEBI" id="CHEBI:33019"/>
        <dbReference type="ChEBI" id="CHEBI:58017"/>
        <dbReference type="ChEBI" id="CHEBI:58359"/>
        <dbReference type="ChEBI" id="CHEBI:58681"/>
        <dbReference type="EC" id="2.4.2.14"/>
    </reaction>
</comment>
<evidence type="ECO:0000256" key="6">
    <source>
        <dbReference type="ARBA" id="ARBA00022962"/>
    </source>
</evidence>
<feature type="binding site" evidence="7 10">
    <location>
        <position position="369"/>
    </location>
    <ligand>
        <name>Mg(2+)</name>
        <dbReference type="ChEBI" id="CHEBI:18420"/>
    </ligand>
</feature>
<dbReference type="CDD" id="cd00715">
    <property type="entry name" value="GPATase_N"/>
    <property type="match status" value="1"/>
</dbReference>
<organism evidence="13 14">
    <name type="scientific">Ructibacterium gallinarum</name>
    <dbReference type="NCBI Taxonomy" id="2779355"/>
    <lineage>
        <taxon>Bacteria</taxon>
        <taxon>Bacillati</taxon>
        <taxon>Bacillota</taxon>
        <taxon>Clostridia</taxon>
        <taxon>Eubacteriales</taxon>
        <taxon>Oscillospiraceae</taxon>
        <taxon>Ructibacterium</taxon>
    </lineage>
</organism>
<dbReference type="PANTHER" id="PTHR11907">
    <property type="entry name" value="AMIDOPHOSPHORIBOSYLTRANSFERASE"/>
    <property type="match status" value="1"/>
</dbReference>
<keyword evidence="7 11" id="KW-0408">Iron</keyword>
<feature type="binding site" evidence="7 10">
    <location>
        <position position="370"/>
    </location>
    <ligand>
        <name>Mg(2+)</name>
        <dbReference type="ChEBI" id="CHEBI:18420"/>
    </ligand>
</feature>
<comment type="function">
    <text evidence="7">Catalyzes the formation of phosphoribosylamine from phosphoribosylpyrophosphate (PRPP) and glutamine.</text>
</comment>
<dbReference type="AlphaFoldDB" id="A0A9D5M7H3"/>
<dbReference type="PROSITE" id="PS51278">
    <property type="entry name" value="GATASE_TYPE_2"/>
    <property type="match status" value="1"/>
</dbReference>
<dbReference type="InterPro" id="IPR000836">
    <property type="entry name" value="PRTase_dom"/>
</dbReference>
<comment type="caution">
    <text evidence="13">The sequence shown here is derived from an EMBL/GenBank/DDBJ whole genome shotgun (WGS) entry which is preliminary data.</text>
</comment>
<dbReference type="HAMAP" id="MF_01931">
    <property type="entry name" value="PurF"/>
    <property type="match status" value="1"/>
</dbReference>
<keyword evidence="14" id="KW-1185">Reference proteome</keyword>
<feature type="domain" description="Glutamine amidotransferase type-2" evidence="12">
    <location>
        <begin position="16"/>
        <end position="244"/>
    </location>
</feature>
<dbReference type="GO" id="GO:0000287">
    <property type="term" value="F:magnesium ion binding"/>
    <property type="evidence" value="ECO:0007669"/>
    <property type="project" value="UniProtKB-UniRule"/>
</dbReference>
<evidence type="ECO:0000256" key="1">
    <source>
        <dbReference type="ARBA" id="ARBA00005209"/>
    </source>
</evidence>
<dbReference type="InterPro" id="IPR035584">
    <property type="entry name" value="PurF_N"/>
</dbReference>
<dbReference type="CDD" id="cd06223">
    <property type="entry name" value="PRTases_typeI"/>
    <property type="match status" value="1"/>
</dbReference>
<evidence type="ECO:0000256" key="9">
    <source>
        <dbReference type="PIRSR" id="PIRSR000485-1"/>
    </source>
</evidence>
<dbReference type="PIRSF" id="PIRSF000485">
    <property type="entry name" value="Amd_phspho_trans"/>
    <property type="match status" value="1"/>
</dbReference>
<dbReference type="GO" id="GO:0006189">
    <property type="term" value="P:'de novo' IMP biosynthetic process"/>
    <property type="evidence" value="ECO:0007669"/>
    <property type="project" value="UniProtKB-UniRule"/>
</dbReference>
<dbReference type="Pfam" id="PF13537">
    <property type="entry name" value="GATase_7"/>
    <property type="match status" value="1"/>
</dbReference>
<feature type="binding site" evidence="7 11">
    <location>
        <position position="457"/>
    </location>
    <ligand>
        <name>[4Fe-4S] cluster</name>
        <dbReference type="ChEBI" id="CHEBI:49883"/>
    </ligand>
</feature>
<gene>
    <name evidence="7" type="primary">purF</name>
    <name evidence="13" type="ORF">INF28_10910</name>
</gene>
<keyword evidence="7 10" id="KW-0460">Magnesium</keyword>
<dbReference type="GO" id="GO:0009113">
    <property type="term" value="P:purine nucleobase biosynthetic process"/>
    <property type="evidence" value="ECO:0007669"/>
    <property type="project" value="UniProtKB-UniRule"/>
</dbReference>
<protein>
    <recommendedName>
        <fullName evidence="7">Amidophosphoribosyltransferase</fullName>
        <shortName evidence="7">ATase</shortName>
        <ecNumber evidence="7">2.4.2.14</ecNumber>
    </recommendedName>
    <alternativeName>
        <fullName evidence="7">Glutamine phosphoribosylpyrophosphate amidotransferase</fullName>
        <shortName evidence="7">GPATase</shortName>
    </alternativeName>
</protein>
<keyword evidence="3 7" id="KW-0328">Glycosyltransferase</keyword>
<evidence type="ECO:0000313" key="13">
    <source>
        <dbReference type="EMBL" id="MBE5040967.1"/>
    </source>
</evidence>
<dbReference type="Gene3D" id="3.40.50.2020">
    <property type="match status" value="1"/>
</dbReference>
<dbReference type="InterPro" id="IPR029055">
    <property type="entry name" value="Ntn_hydrolases_N"/>
</dbReference>
<evidence type="ECO:0000256" key="8">
    <source>
        <dbReference type="PIRNR" id="PIRNR000485"/>
    </source>
</evidence>
<evidence type="ECO:0000256" key="11">
    <source>
        <dbReference type="PIRSR" id="PIRSR000485-3"/>
    </source>
</evidence>
<dbReference type="SUPFAM" id="SSF56235">
    <property type="entry name" value="N-terminal nucleophile aminohydrolases (Ntn hydrolases)"/>
    <property type="match status" value="1"/>
</dbReference>
<keyword evidence="4 7" id="KW-0808">Transferase</keyword>
<evidence type="ECO:0000259" key="12">
    <source>
        <dbReference type="PROSITE" id="PS51278"/>
    </source>
</evidence>
<keyword evidence="7 11" id="KW-0411">Iron-sulfur</keyword>
<evidence type="ECO:0000256" key="2">
    <source>
        <dbReference type="ARBA" id="ARBA00010138"/>
    </source>
</evidence>
<accession>A0A9D5M7H3</accession>
<dbReference type="InterPro" id="IPR029057">
    <property type="entry name" value="PRTase-like"/>
</dbReference>
<keyword evidence="5 7" id="KW-0658">Purine biosynthesis</keyword>
<comment type="cofactor">
    <cofactor evidence="7 11">
        <name>[4Fe-4S] cluster</name>
        <dbReference type="ChEBI" id="CHEBI:49883"/>
    </cofactor>
    <text evidence="7 11">Binds 1 [4Fe-4S] cluster per subunit.</text>
</comment>
<dbReference type="Proteomes" id="UP000806542">
    <property type="component" value="Unassembled WGS sequence"/>
</dbReference>
<reference evidence="13" key="1">
    <citation type="submission" date="2020-10" db="EMBL/GenBank/DDBJ databases">
        <title>ChiBAC.</title>
        <authorList>
            <person name="Zenner C."/>
            <person name="Hitch T.C.A."/>
            <person name="Clavel T."/>
        </authorList>
    </citation>
    <scope>NUCLEOTIDE SEQUENCE</scope>
    <source>
        <strain evidence="13">DSM 107454</strain>
    </source>
</reference>
<evidence type="ECO:0000256" key="3">
    <source>
        <dbReference type="ARBA" id="ARBA00022676"/>
    </source>
</evidence>
<keyword evidence="6 7" id="KW-0315">Glutamine amidotransferase</keyword>
<feature type="binding site" evidence="7 10">
    <location>
        <position position="307"/>
    </location>
    <ligand>
        <name>Mg(2+)</name>
        <dbReference type="ChEBI" id="CHEBI:18420"/>
    </ligand>
</feature>
<keyword evidence="7 10" id="KW-0479">Metal-binding</keyword>
<comment type="pathway">
    <text evidence="1 7 8">Purine metabolism; IMP biosynthesis via de novo pathway; N(1)-(5-phospho-D-ribosyl)glycinamide from 5-phospho-alpha-D-ribose 1-diphosphate: step 1/2.</text>
</comment>
<dbReference type="InterPro" id="IPR005854">
    <property type="entry name" value="PurF"/>
</dbReference>
<evidence type="ECO:0000256" key="10">
    <source>
        <dbReference type="PIRSR" id="PIRSR000485-2"/>
    </source>
</evidence>
<dbReference type="EC" id="2.4.2.14" evidence="7"/>
<feature type="active site" description="Nucleophile" evidence="7 9">
    <location>
        <position position="16"/>
    </location>
</feature>
<dbReference type="EMBL" id="JADCKB010000029">
    <property type="protein sequence ID" value="MBE5040967.1"/>
    <property type="molecule type" value="Genomic_DNA"/>
</dbReference>
<comment type="cofactor">
    <cofactor evidence="7 10">
        <name>Mg(2+)</name>
        <dbReference type="ChEBI" id="CHEBI:18420"/>
    </cofactor>
    <text evidence="7 10">Binds 1 Mg(2+) ion per subunit.</text>
</comment>
<dbReference type="Gene3D" id="3.60.20.10">
    <property type="entry name" value="Glutamine Phosphoribosylpyrophosphate, subunit 1, domain 1"/>
    <property type="match status" value="1"/>
</dbReference>
<comment type="similarity">
    <text evidence="2 7 8">In the C-terminal section; belongs to the purine/pyrimidine phosphoribosyltransferase family.</text>
</comment>
<feature type="binding site" evidence="7 11">
    <location>
        <position position="260"/>
    </location>
    <ligand>
        <name>[4Fe-4S] cluster</name>
        <dbReference type="ChEBI" id="CHEBI:49883"/>
    </ligand>
</feature>
<feature type="binding site" evidence="7 11">
    <location>
        <position position="406"/>
    </location>
    <ligand>
        <name>[4Fe-4S] cluster</name>
        <dbReference type="ChEBI" id="CHEBI:49883"/>
    </ligand>
</feature>
<dbReference type="Pfam" id="PF00156">
    <property type="entry name" value="Pribosyltran"/>
    <property type="match status" value="1"/>
</dbReference>